<accession>A0A5J9W3M0</accession>
<sequence>MKAKLNSKIMKWNKDIADMFWNNAPKKSNKFLLLFSSHICPADRSSWILQPKSMWLRDPKEMRRYYVTFKLWTSEKEMETNGTAASISVSKQQQPVPEFGDADDFGRSCKKFILSIV</sequence>
<name>A0A5J9W3M0_9POAL</name>
<dbReference type="Gramene" id="TVU42959">
    <property type="protein sequence ID" value="TVU42959"/>
    <property type="gene ID" value="EJB05_09386"/>
</dbReference>
<comment type="caution">
    <text evidence="1">The sequence shown here is derived from an EMBL/GenBank/DDBJ whole genome shotgun (WGS) entry which is preliminary data.</text>
</comment>
<keyword evidence="2" id="KW-1185">Reference proteome</keyword>
<dbReference type="AlphaFoldDB" id="A0A5J9W3M0"/>
<reference evidence="1 2" key="1">
    <citation type="journal article" date="2019" name="Sci. Rep.">
        <title>A high-quality genome of Eragrostis curvula grass provides insights into Poaceae evolution and supports new strategies to enhance forage quality.</title>
        <authorList>
            <person name="Carballo J."/>
            <person name="Santos B.A.C.M."/>
            <person name="Zappacosta D."/>
            <person name="Garbus I."/>
            <person name="Selva J.P."/>
            <person name="Gallo C.A."/>
            <person name="Diaz A."/>
            <person name="Albertini E."/>
            <person name="Caccamo M."/>
            <person name="Echenique V."/>
        </authorList>
    </citation>
    <scope>NUCLEOTIDE SEQUENCE [LARGE SCALE GENOMIC DNA]</scope>
    <source>
        <strain evidence="2">cv. Victoria</strain>
        <tissue evidence="1">Leaf</tissue>
    </source>
</reference>
<proteinExistence type="predicted"/>
<evidence type="ECO:0000313" key="1">
    <source>
        <dbReference type="EMBL" id="TVU42959.1"/>
    </source>
</evidence>
<evidence type="ECO:0000313" key="2">
    <source>
        <dbReference type="Proteomes" id="UP000324897"/>
    </source>
</evidence>
<organism evidence="1 2">
    <name type="scientific">Eragrostis curvula</name>
    <name type="common">weeping love grass</name>
    <dbReference type="NCBI Taxonomy" id="38414"/>
    <lineage>
        <taxon>Eukaryota</taxon>
        <taxon>Viridiplantae</taxon>
        <taxon>Streptophyta</taxon>
        <taxon>Embryophyta</taxon>
        <taxon>Tracheophyta</taxon>
        <taxon>Spermatophyta</taxon>
        <taxon>Magnoliopsida</taxon>
        <taxon>Liliopsida</taxon>
        <taxon>Poales</taxon>
        <taxon>Poaceae</taxon>
        <taxon>PACMAD clade</taxon>
        <taxon>Chloridoideae</taxon>
        <taxon>Eragrostideae</taxon>
        <taxon>Eragrostidinae</taxon>
        <taxon>Eragrostis</taxon>
    </lineage>
</organism>
<protein>
    <submittedName>
        <fullName evidence="1">Uncharacterized protein</fullName>
    </submittedName>
</protein>
<dbReference type="EMBL" id="RWGY01000005">
    <property type="protein sequence ID" value="TVU42959.1"/>
    <property type="molecule type" value="Genomic_DNA"/>
</dbReference>
<gene>
    <name evidence="1" type="ORF">EJB05_09386</name>
</gene>
<dbReference type="Proteomes" id="UP000324897">
    <property type="component" value="Unassembled WGS sequence"/>
</dbReference>